<comment type="caution">
    <text evidence="10">The sequence shown here is derived from an EMBL/GenBank/DDBJ whole genome shotgun (WGS) entry which is preliminary data.</text>
</comment>
<accession>K1VKQ3</accession>
<feature type="binding site" evidence="8">
    <location>
        <position position="87"/>
    </location>
    <ligand>
        <name>Zn(2+)</name>
        <dbReference type="ChEBI" id="CHEBI:29105"/>
        <note>catalytic</note>
    </ligand>
</feature>
<feature type="binding site" evidence="7">
    <location>
        <position position="26"/>
    </location>
    <ligand>
        <name>Ca(2+)</name>
        <dbReference type="ChEBI" id="CHEBI:29108"/>
    </ligand>
</feature>
<feature type="transmembrane region" description="Helical" evidence="9">
    <location>
        <begin position="35"/>
        <end position="58"/>
    </location>
</feature>
<evidence type="ECO:0000313" key="11">
    <source>
        <dbReference type="Proteomes" id="UP000006757"/>
    </source>
</evidence>
<dbReference type="HOGENOM" id="CLU_1817158_0_0_1"/>
<dbReference type="OrthoDB" id="187171at2759"/>
<evidence type="ECO:0000313" key="10">
    <source>
        <dbReference type="EMBL" id="EKC97347.1"/>
    </source>
</evidence>
<keyword evidence="7" id="KW-0479">Metal-binding</keyword>
<evidence type="ECO:0000256" key="3">
    <source>
        <dbReference type="ARBA" id="ARBA00022692"/>
    </source>
</evidence>
<comment type="similarity">
    <text evidence="2">Belongs to the alkaline ceramidase family.</text>
</comment>
<evidence type="ECO:0000256" key="2">
    <source>
        <dbReference type="ARBA" id="ARBA00009780"/>
    </source>
</evidence>
<dbReference type="PANTHER" id="PTHR46187">
    <property type="entry name" value="ALKALINE CERAMIDASE 3"/>
    <property type="match status" value="1"/>
</dbReference>
<name>K1VKQ3_TRIAC</name>
<evidence type="ECO:0000256" key="8">
    <source>
        <dbReference type="PIRSR" id="PIRSR608901-2"/>
    </source>
</evidence>
<dbReference type="eggNOG" id="KOG2329">
    <property type="taxonomic scope" value="Eukaryota"/>
</dbReference>
<dbReference type="GO" id="GO:0046514">
    <property type="term" value="P:ceramide catabolic process"/>
    <property type="evidence" value="ECO:0007669"/>
    <property type="project" value="TreeGrafter"/>
</dbReference>
<keyword evidence="7" id="KW-0106">Calcium</keyword>
<proteinExistence type="inferred from homology"/>
<gene>
    <name evidence="10" type="ORF">A1Q2_08270</name>
</gene>
<organism evidence="10 11">
    <name type="scientific">Trichosporon asahii var. asahii (strain CBS 8904)</name>
    <name type="common">Yeast</name>
    <dbReference type="NCBI Taxonomy" id="1220162"/>
    <lineage>
        <taxon>Eukaryota</taxon>
        <taxon>Fungi</taxon>
        <taxon>Dikarya</taxon>
        <taxon>Basidiomycota</taxon>
        <taxon>Agaricomycotina</taxon>
        <taxon>Tremellomycetes</taxon>
        <taxon>Trichosporonales</taxon>
        <taxon>Trichosporonaceae</taxon>
        <taxon>Trichosporon</taxon>
    </lineage>
</organism>
<sequence>MGAFDFLRTTDEITGWHGPVTSTIDWCELNYVYSWYIAELVNTLTNVPVIFLGLYCAWATWKAGAPKRYSLVHLGLAGIGIGSFGFHGTLKWEWQLMDELPMIYVASYAAYLVLDTLPGFKPRFGIAGPLAVLAWCIFVTVS</sequence>
<keyword evidence="11" id="KW-1185">Reference proteome</keyword>
<keyword evidence="6 9" id="KW-0472">Membrane</keyword>
<dbReference type="GO" id="GO:0005789">
    <property type="term" value="C:endoplasmic reticulum membrane"/>
    <property type="evidence" value="ECO:0007669"/>
    <property type="project" value="TreeGrafter"/>
</dbReference>
<feature type="transmembrane region" description="Helical" evidence="9">
    <location>
        <begin position="70"/>
        <end position="88"/>
    </location>
</feature>
<dbReference type="GO" id="GO:0016811">
    <property type="term" value="F:hydrolase activity, acting on carbon-nitrogen (but not peptide) bonds, in linear amides"/>
    <property type="evidence" value="ECO:0007669"/>
    <property type="project" value="InterPro"/>
</dbReference>
<keyword evidence="8" id="KW-0862">Zinc</keyword>
<dbReference type="Proteomes" id="UP000006757">
    <property type="component" value="Unassembled WGS sequence"/>
</dbReference>
<dbReference type="GO" id="GO:0046872">
    <property type="term" value="F:metal ion binding"/>
    <property type="evidence" value="ECO:0007669"/>
    <property type="project" value="UniProtKB-KW"/>
</dbReference>
<dbReference type="GO" id="GO:0046513">
    <property type="term" value="P:ceramide biosynthetic process"/>
    <property type="evidence" value="ECO:0007669"/>
    <property type="project" value="TreeGrafter"/>
</dbReference>
<feature type="binding site" evidence="7">
    <location>
        <position position="25"/>
    </location>
    <ligand>
        <name>Ca(2+)</name>
        <dbReference type="ChEBI" id="CHEBI:29108"/>
    </ligand>
</feature>
<feature type="binding site" evidence="7">
    <location>
        <position position="30"/>
    </location>
    <ligand>
        <name>Ca(2+)</name>
        <dbReference type="ChEBI" id="CHEBI:29108"/>
    </ligand>
</feature>
<feature type="binding site" evidence="7">
    <location>
        <position position="39"/>
    </location>
    <ligand>
        <name>Ca(2+)</name>
        <dbReference type="ChEBI" id="CHEBI:29108"/>
    </ligand>
</feature>
<dbReference type="AlphaFoldDB" id="K1VKQ3"/>
<feature type="transmembrane region" description="Helical" evidence="9">
    <location>
        <begin position="100"/>
        <end position="117"/>
    </location>
</feature>
<keyword evidence="5 9" id="KW-1133">Transmembrane helix</keyword>
<dbReference type="STRING" id="1220162.K1VKQ3"/>
<dbReference type="PANTHER" id="PTHR46187:SF3">
    <property type="entry name" value="ALKALINE CERAMIDASE 3"/>
    <property type="match status" value="1"/>
</dbReference>
<keyword evidence="4" id="KW-0378">Hydrolase</keyword>
<evidence type="ECO:0000256" key="9">
    <source>
        <dbReference type="SAM" id="Phobius"/>
    </source>
</evidence>
<comment type="cofactor">
    <cofactor evidence="8">
        <name>Zn(2+)</name>
        <dbReference type="ChEBI" id="CHEBI:29105"/>
    </cofactor>
</comment>
<dbReference type="Pfam" id="PF05875">
    <property type="entry name" value="Ceramidase"/>
    <property type="match status" value="1"/>
</dbReference>
<feature type="binding site" evidence="7">
    <location>
        <position position="28"/>
    </location>
    <ligand>
        <name>Ca(2+)</name>
        <dbReference type="ChEBI" id="CHEBI:29108"/>
    </ligand>
</feature>
<reference evidence="10 11" key="1">
    <citation type="journal article" date="2012" name="Eukaryot. Cell">
        <title>Genome sequence of the Trichosporon asahii environmental strain CBS 8904.</title>
        <authorList>
            <person name="Yang R.Y."/>
            <person name="Li H.T."/>
            <person name="Zhu H."/>
            <person name="Zhou G.P."/>
            <person name="Wang M."/>
            <person name="Wang L."/>
        </authorList>
    </citation>
    <scope>NUCLEOTIDE SEQUENCE [LARGE SCALE GENOMIC DNA]</scope>
    <source>
        <strain evidence="10 11">CBS 8904</strain>
    </source>
</reference>
<protein>
    <submittedName>
        <fullName evidence="10">Ceramidase</fullName>
    </submittedName>
</protein>
<dbReference type="InterPro" id="IPR008901">
    <property type="entry name" value="ACER"/>
</dbReference>
<evidence type="ECO:0000256" key="4">
    <source>
        <dbReference type="ARBA" id="ARBA00022801"/>
    </source>
</evidence>
<evidence type="ECO:0000256" key="1">
    <source>
        <dbReference type="ARBA" id="ARBA00004141"/>
    </source>
</evidence>
<keyword evidence="3 9" id="KW-0812">Transmembrane</keyword>
<comment type="subcellular location">
    <subcellularLocation>
        <location evidence="1">Membrane</location>
        <topology evidence="1">Multi-pass membrane protein</topology>
    </subcellularLocation>
</comment>
<dbReference type="EMBL" id="AMBO01000412">
    <property type="protein sequence ID" value="EKC97347.1"/>
    <property type="molecule type" value="Genomic_DNA"/>
</dbReference>
<evidence type="ECO:0000256" key="5">
    <source>
        <dbReference type="ARBA" id="ARBA00022989"/>
    </source>
</evidence>
<evidence type="ECO:0000256" key="6">
    <source>
        <dbReference type="ARBA" id="ARBA00023136"/>
    </source>
</evidence>
<evidence type="ECO:0000256" key="7">
    <source>
        <dbReference type="PIRSR" id="PIRSR608901-1"/>
    </source>
</evidence>
<dbReference type="InParanoid" id="K1VKQ3"/>
<feature type="transmembrane region" description="Helical" evidence="9">
    <location>
        <begin position="124"/>
        <end position="141"/>
    </location>
</feature>